<organism evidence="2 3">
    <name type="scientific">Euphydryas editha</name>
    <name type="common">Edith's checkerspot</name>
    <dbReference type="NCBI Taxonomy" id="104508"/>
    <lineage>
        <taxon>Eukaryota</taxon>
        <taxon>Metazoa</taxon>
        <taxon>Ecdysozoa</taxon>
        <taxon>Arthropoda</taxon>
        <taxon>Hexapoda</taxon>
        <taxon>Insecta</taxon>
        <taxon>Pterygota</taxon>
        <taxon>Neoptera</taxon>
        <taxon>Endopterygota</taxon>
        <taxon>Lepidoptera</taxon>
        <taxon>Glossata</taxon>
        <taxon>Ditrysia</taxon>
        <taxon>Papilionoidea</taxon>
        <taxon>Nymphalidae</taxon>
        <taxon>Nymphalinae</taxon>
        <taxon>Euphydryas</taxon>
    </lineage>
</organism>
<keyword evidence="3" id="KW-1185">Reference proteome</keyword>
<gene>
    <name evidence="2" type="ORF">EEDITHA_LOCUS6188</name>
</gene>
<feature type="compositionally biased region" description="Basic and acidic residues" evidence="1">
    <location>
        <begin position="32"/>
        <end position="44"/>
    </location>
</feature>
<feature type="region of interest" description="Disordered" evidence="1">
    <location>
        <begin position="69"/>
        <end position="93"/>
    </location>
</feature>
<evidence type="ECO:0000313" key="3">
    <source>
        <dbReference type="Proteomes" id="UP001153954"/>
    </source>
</evidence>
<feature type="region of interest" description="Disordered" evidence="1">
    <location>
        <begin position="1"/>
        <end position="48"/>
    </location>
</feature>
<accession>A0AAU9TTJ5</accession>
<proteinExistence type="predicted"/>
<evidence type="ECO:0000313" key="2">
    <source>
        <dbReference type="EMBL" id="CAH2090206.1"/>
    </source>
</evidence>
<comment type="caution">
    <text evidence="2">The sequence shown here is derived from an EMBL/GenBank/DDBJ whole genome shotgun (WGS) entry which is preliminary data.</text>
</comment>
<feature type="region of interest" description="Disordered" evidence="1">
    <location>
        <begin position="120"/>
        <end position="149"/>
    </location>
</feature>
<dbReference type="Proteomes" id="UP001153954">
    <property type="component" value="Unassembled WGS sequence"/>
</dbReference>
<dbReference type="AlphaFoldDB" id="A0AAU9TTJ5"/>
<feature type="compositionally biased region" description="Basic residues" evidence="1">
    <location>
        <begin position="130"/>
        <end position="149"/>
    </location>
</feature>
<protein>
    <submittedName>
        <fullName evidence="2">Uncharacterized protein</fullName>
    </submittedName>
</protein>
<dbReference type="EMBL" id="CAKOGL010000009">
    <property type="protein sequence ID" value="CAH2090206.1"/>
    <property type="molecule type" value="Genomic_DNA"/>
</dbReference>
<reference evidence="2" key="1">
    <citation type="submission" date="2022-03" db="EMBL/GenBank/DDBJ databases">
        <authorList>
            <person name="Tunstrom K."/>
        </authorList>
    </citation>
    <scope>NUCLEOTIDE SEQUENCE</scope>
</reference>
<sequence length="181" mass="20702">MEESDNINKYTEENNKDEDENETNSKNNLLEPDMKSDNMKDLKSLDFNSADDVRQTLKSVFTSKMPNLVENNEDSISQNNDCGNDLLRHNSQQEPAVIDEKDDCKLKNDKNINILQSKKSTELRSSNKSGIRKRRGRPPKTGPSKRIKRQSVSTMYIGKLTNIVFLRRGNESDSDVDSVLF</sequence>
<name>A0AAU9TTJ5_EUPED</name>
<evidence type="ECO:0000256" key="1">
    <source>
        <dbReference type="SAM" id="MobiDB-lite"/>
    </source>
</evidence>